<evidence type="ECO:0008006" key="4">
    <source>
        <dbReference type="Google" id="ProtNLM"/>
    </source>
</evidence>
<dbReference type="EMBL" id="CP059572">
    <property type="protein sequence ID" value="QXJ21985.1"/>
    <property type="molecule type" value="Genomic_DNA"/>
</dbReference>
<evidence type="ECO:0000313" key="3">
    <source>
        <dbReference type="Proteomes" id="UP001049518"/>
    </source>
</evidence>
<sequence>MLVRPSLAALALLPVLSACGGDREIAMPPLTPEPSGTLLIDGSGDRETLPARLVLYRFLRGVAAADVRVCAHLAPSYERTAFGRTGGCRDGLRRARARLDPQSVAALRGVTVPTGETGPGDGDFTVRFEDLEWRGEPARPGGLLAPAFTLHQTRERWLITA</sequence>
<name>A0ABX8QT22_9ACTN</name>
<feature type="chain" id="PRO_5046917188" description="Lipoprotein" evidence="1">
    <location>
        <begin position="21"/>
        <end position="161"/>
    </location>
</feature>
<accession>A0ABX8QT22</accession>
<dbReference type="RefSeq" id="WP_231335174.1">
    <property type="nucleotide sequence ID" value="NZ_CP059572.1"/>
</dbReference>
<gene>
    <name evidence="2" type="ORF">AGRA3207_002907</name>
</gene>
<evidence type="ECO:0000313" key="2">
    <source>
        <dbReference type="EMBL" id="QXJ21985.1"/>
    </source>
</evidence>
<evidence type="ECO:0000256" key="1">
    <source>
        <dbReference type="SAM" id="SignalP"/>
    </source>
</evidence>
<reference evidence="2" key="1">
    <citation type="submission" date="2020-07" db="EMBL/GenBank/DDBJ databases">
        <authorList>
            <person name="Tarantini F.S."/>
            <person name="Hong K.W."/>
            <person name="Chan K.G."/>
        </authorList>
    </citation>
    <scope>NUCLEOTIDE SEQUENCE</scope>
    <source>
        <strain evidence="2">32-07</strain>
    </source>
</reference>
<organism evidence="2 3">
    <name type="scientific">Actinomadura graeca</name>
    <dbReference type="NCBI Taxonomy" id="2750812"/>
    <lineage>
        <taxon>Bacteria</taxon>
        <taxon>Bacillati</taxon>
        <taxon>Actinomycetota</taxon>
        <taxon>Actinomycetes</taxon>
        <taxon>Streptosporangiales</taxon>
        <taxon>Thermomonosporaceae</taxon>
        <taxon>Actinomadura</taxon>
    </lineage>
</organism>
<protein>
    <recommendedName>
        <fullName evidence="4">Lipoprotein</fullName>
    </recommendedName>
</protein>
<dbReference type="Proteomes" id="UP001049518">
    <property type="component" value="Chromosome"/>
</dbReference>
<dbReference type="PROSITE" id="PS51257">
    <property type="entry name" value="PROKAR_LIPOPROTEIN"/>
    <property type="match status" value="1"/>
</dbReference>
<feature type="signal peptide" evidence="1">
    <location>
        <begin position="1"/>
        <end position="20"/>
    </location>
</feature>
<keyword evidence="1" id="KW-0732">Signal</keyword>
<keyword evidence="3" id="KW-1185">Reference proteome</keyword>
<proteinExistence type="predicted"/>